<dbReference type="Proteomes" id="UP000185783">
    <property type="component" value="Unassembled WGS sequence"/>
</dbReference>
<sequence length="165" mass="17379">MFAVDKWAFCDGQVLAVAQYNALYSLLGTNFGGNGYSNFQLPELRGRVAVHQTGSFPYIIGQRSGTETQTLTTDNLPAHTHGGLYFGAADVDGTEAPSTLAVAAIPKVGDIVGKGFSTPDGSEVQLASSGSRTESMGSGDPFSIMDPFLVMNYEIAMVGAYPQRA</sequence>
<comment type="caution">
    <text evidence="2">The sequence shown here is derived from an EMBL/GenBank/DDBJ whole genome shotgun (WGS) entry which is preliminary data.</text>
</comment>
<dbReference type="Gene3D" id="3.90.1340.10">
    <property type="entry name" value="Phage tail collar domain"/>
    <property type="match status" value="1"/>
</dbReference>
<dbReference type="Pfam" id="PF07484">
    <property type="entry name" value="Collar"/>
    <property type="match status" value="1"/>
</dbReference>
<accession>A0A1U7JDX5</accession>
<evidence type="ECO:0000313" key="2">
    <source>
        <dbReference type="EMBL" id="OKL42882.1"/>
    </source>
</evidence>
<dbReference type="AlphaFoldDB" id="A0A1U7JDX5"/>
<organism evidence="2 3">
    <name type="scientific">Pseudovibrio exalbescens</name>
    <dbReference type="NCBI Taxonomy" id="197461"/>
    <lineage>
        <taxon>Bacteria</taxon>
        <taxon>Pseudomonadati</taxon>
        <taxon>Pseudomonadota</taxon>
        <taxon>Alphaproteobacteria</taxon>
        <taxon>Hyphomicrobiales</taxon>
        <taxon>Stappiaceae</taxon>
        <taxon>Pseudovibrio</taxon>
    </lineage>
</organism>
<reference evidence="2 3" key="1">
    <citation type="submission" date="2016-03" db="EMBL/GenBank/DDBJ databases">
        <title>Genome sequence of Nesiotobacter sp. nov., a moderately halophilic alphaproteobacterium isolated from the Yellow Sea, China.</title>
        <authorList>
            <person name="Zhang G."/>
            <person name="Zhang R."/>
        </authorList>
    </citation>
    <scope>NUCLEOTIDE SEQUENCE [LARGE SCALE GENOMIC DNA]</scope>
    <source>
        <strain evidence="2 3">WB1-6</strain>
    </source>
</reference>
<keyword evidence="3" id="KW-1185">Reference proteome</keyword>
<feature type="domain" description="Phage tail collar" evidence="1">
    <location>
        <begin position="2"/>
        <end position="48"/>
    </location>
</feature>
<gene>
    <name evidence="2" type="ORF">A3843_16430</name>
</gene>
<protein>
    <recommendedName>
        <fullName evidence="1">Phage tail collar domain-containing protein</fullName>
    </recommendedName>
</protein>
<evidence type="ECO:0000259" key="1">
    <source>
        <dbReference type="Pfam" id="PF07484"/>
    </source>
</evidence>
<dbReference type="EMBL" id="LVVZ01000029">
    <property type="protein sequence ID" value="OKL42882.1"/>
    <property type="molecule type" value="Genomic_DNA"/>
</dbReference>
<dbReference type="InterPro" id="IPR011083">
    <property type="entry name" value="Phage_tail_collar_dom"/>
</dbReference>
<evidence type="ECO:0000313" key="3">
    <source>
        <dbReference type="Proteomes" id="UP000185783"/>
    </source>
</evidence>
<dbReference type="SUPFAM" id="SSF88874">
    <property type="entry name" value="Receptor-binding domain of short tail fibre protein gp12"/>
    <property type="match status" value="1"/>
</dbReference>
<dbReference type="InterPro" id="IPR037053">
    <property type="entry name" value="Phage_tail_collar_dom_sf"/>
</dbReference>
<proteinExistence type="predicted"/>
<dbReference type="STRING" id="197461.A3843_16430"/>
<name>A0A1U7JDX5_9HYPH</name>